<dbReference type="EMBL" id="JAGQDC010000010">
    <property type="protein sequence ID" value="MCL1030085.1"/>
    <property type="molecule type" value="Genomic_DNA"/>
</dbReference>
<evidence type="ECO:0000313" key="2">
    <source>
        <dbReference type="Proteomes" id="UP001165275"/>
    </source>
</evidence>
<comment type="caution">
    <text evidence="1">The sequence shown here is derived from an EMBL/GenBank/DDBJ whole genome shotgun (WGS) entry which is preliminary data.</text>
</comment>
<dbReference type="RefSeq" id="WP_248946263.1">
    <property type="nucleotide sequence ID" value="NZ_CBCSGY010000033.1"/>
</dbReference>
<proteinExistence type="predicted"/>
<protein>
    <submittedName>
        <fullName evidence="1">Uncharacterized protein</fullName>
    </submittedName>
</protein>
<organism evidence="1 2">
    <name type="scientific">Serratia silvae</name>
    <dbReference type="NCBI Taxonomy" id="2824122"/>
    <lineage>
        <taxon>Bacteria</taxon>
        <taxon>Pseudomonadati</taxon>
        <taxon>Pseudomonadota</taxon>
        <taxon>Gammaproteobacteria</taxon>
        <taxon>Enterobacterales</taxon>
        <taxon>Yersiniaceae</taxon>
        <taxon>Serratia</taxon>
    </lineage>
</organism>
<dbReference type="Proteomes" id="UP001165275">
    <property type="component" value="Unassembled WGS sequence"/>
</dbReference>
<reference evidence="1" key="1">
    <citation type="submission" date="2021-04" db="EMBL/GenBank/DDBJ databases">
        <title>Genome sequence of Serratia sp. arafor3.</title>
        <authorList>
            <person name="Besaury L."/>
        </authorList>
    </citation>
    <scope>NUCLEOTIDE SEQUENCE</scope>
    <source>
        <strain evidence="1">Arafor3</strain>
    </source>
</reference>
<keyword evidence="2" id="KW-1185">Reference proteome</keyword>
<evidence type="ECO:0000313" key="1">
    <source>
        <dbReference type="EMBL" id="MCL1030085.1"/>
    </source>
</evidence>
<sequence>MANAEPNADKASMRGGPAASLHLRPSIVSIHCNNQKKRISFISHMMHGVSQLMKIVLIYLYPMDFKLQLGGQFAHPQELTLVSDWGE</sequence>
<gene>
    <name evidence="1" type="ORF">KAJ71_13780</name>
</gene>
<name>A0ABT0KDH8_9GAMM</name>
<accession>A0ABT0KDH8</accession>